<organism evidence="1 2">
    <name type="scientific">Mycobacterium phage MyraDee</name>
    <dbReference type="NCBI Taxonomy" id="2024303"/>
    <lineage>
        <taxon>Viruses</taxon>
        <taxon>Duplodnaviria</taxon>
        <taxon>Heunggongvirae</taxon>
        <taxon>Uroviricota</taxon>
        <taxon>Caudoviricetes</taxon>
        <taxon>Myradeevirus</taxon>
        <taxon>Myradeevirus MyraDee</taxon>
    </lineage>
</organism>
<sequence>MAHATATDVAVRWGKAIASLDPETVALIEARLGDVERKIKRRIKDLDDQIDADTIDVEDVKQVEADAVLRLARNPEGYLSESDGNYTYMLQSELSSGKLEILPEEWETLGVSGSSMWILEPNVVMPT</sequence>
<dbReference type="Proteomes" id="UP000225918">
    <property type="component" value="Segment"/>
</dbReference>
<keyword evidence="2" id="KW-1185">Reference proteome</keyword>
<gene>
    <name evidence="1" type="ORF">SEA_MYRADEE_15</name>
</gene>
<accession>A0A222YYX7</accession>
<evidence type="ECO:0000313" key="1">
    <source>
        <dbReference type="EMBL" id="ASR77123.1"/>
    </source>
</evidence>
<name>A0A222YYX7_9CAUD</name>
<proteinExistence type="predicted"/>
<evidence type="ECO:0000313" key="2">
    <source>
        <dbReference type="Proteomes" id="UP000225918"/>
    </source>
</evidence>
<dbReference type="Pfam" id="PF09355">
    <property type="entry name" value="Phage_Gp19"/>
    <property type="match status" value="1"/>
</dbReference>
<reference evidence="2" key="1">
    <citation type="submission" date="2017-05" db="EMBL/GenBank/DDBJ databases">
        <authorList>
            <person name="Song R."/>
            <person name="Chenine A.L."/>
            <person name="Ruprecht R.M."/>
        </authorList>
    </citation>
    <scope>NUCLEOTIDE SEQUENCE [LARGE SCALE GENOMIC DNA]</scope>
</reference>
<protein>
    <submittedName>
        <fullName evidence="1">Head-to-tail adaptor</fullName>
    </submittedName>
</protein>
<dbReference type="EMBL" id="MF141539">
    <property type="protein sequence ID" value="ASR77123.1"/>
    <property type="molecule type" value="Genomic_DNA"/>
</dbReference>
<dbReference type="InterPro" id="IPR018963">
    <property type="entry name" value="Mycophage_D29_Gp19"/>
</dbReference>